<dbReference type="Proteomes" id="UP001466331">
    <property type="component" value="Unassembled WGS sequence"/>
</dbReference>
<dbReference type="InterPro" id="IPR023210">
    <property type="entry name" value="NADP_OxRdtase_dom"/>
</dbReference>
<gene>
    <name evidence="3" type="ORF">WKV44_03005</name>
</gene>
<dbReference type="PROSITE" id="PS00062">
    <property type="entry name" value="ALDOKETO_REDUCTASE_2"/>
    <property type="match status" value="1"/>
</dbReference>
<proteinExistence type="predicted"/>
<dbReference type="RefSeq" id="WP_420068953.1">
    <property type="nucleotide sequence ID" value="NZ_JBCHKQ010000001.1"/>
</dbReference>
<dbReference type="CDD" id="cd19102">
    <property type="entry name" value="AKR_unchar"/>
    <property type="match status" value="1"/>
</dbReference>
<keyword evidence="1" id="KW-0560">Oxidoreductase</keyword>
<dbReference type="InterPro" id="IPR050523">
    <property type="entry name" value="AKR_Detox_Biosynth"/>
</dbReference>
<feature type="domain" description="NADP-dependent oxidoreductase" evidence="2">
    <location>
        <begin position="15"/>
        <end position="312"/>
    </location>
</feature>
<dbReference type="Pfam" id="PF00248">
    <property type="entry name" value="Aldo_ket_red"/>
    <property type="match status" value="1"/>
</dbReference>
<dbReference type="EMBL" id="JBCHKQ010000001">
    <property type="protein sequence ID" value="MEM5947505.1"/>
    <property type="molecule type" value="Genomic_DNA"/>
</dbReference>
<evidence type="ECO:0000256" key="1">
    <source>
        <dbReference type="ARBA" id="ARBA00023002"/>
    </source>
</evidence>
<protein>
    <submittedName>
        <fullName evidence="3">Aldo/keto reductase</fullName>
    </submittedName>
</protein>
<keyword evidence="4" id="KW-1185">Reference proteome</keyword>
<name>A0ABU9UA17_9SPIR</name>
<dbReference type="PANTHER" id="PTHR43364:SF4">
    <property type="entry name" value="NAD(P)-LINKED OXIDOREDUCTASE SUPERFAMILY PROTEIN"/>
    <property type="match status" value="1"/>
</dbReference>
<sequence length="317" mass="35863">MEKKRLGNSDMDITRIGLGAWAIGGSWRWGWGHQDEKDSIRTIHKALDSGINWIDTAPAYGLGTSEKVIGKALKERNDKPYIFTKCGILWDNKGKAWQEISRKTILKEIDESLTRLGVDVIDLYQIHWPNPDKNIEEAWETLAEIKEQGKVRYIGVSNFSVEQLKRAEKIAPITSLQPPYSILRRDIEKEILPHCQEKNIGVIVYSPMASGLLTGKVTEEWVASLPDDDWRKQADDFRQPRLARNLALVEILRDIAKKHNSTIAETAIAWTLKHPAVTAAIVGMRRPDQVDGVTGAPGVQLDNEDLERIETFIKQNP</sequence>
<dbReference type="InterPro" id="IPR036812">
    <property type="entry name" value="NAD(P)_OxRdtase_dom_sf"/>
</dbReference>
<dbReference type="Gene3D" id="3.20.20.100">
    <property type="entry name" value="NADP-dependent oxidoreductase domain"/>
    <property type="match status" value="1"/>
</dbReference>
<dbReference type="SUPFAM" id="SSF51430">
    <property type="entry name" value="NAD(P)-linked oxidoreductase"/>
    <property type="match status" value="1"/>
</dbReference>
<organism evidence="3 4">
    <name type="scientific">Rarispira pelagica</name>
    <dbReference type="NCBI Taxonomy" id="3141764"/>
    <lineage>
        <taxon>Bacteria</taxon>
        <taxon>Pseudomonadati</taxon>
        <taxon>Spirochaetota</taxon>
        <taxon>Spirochaetia</taxon>
        <taxon>Winmispirales</taxon>
        <taxon>Winmispiraceae</taxon>
        <taxon>Rarispira</taxon>
    </lineage>
</organism>
<evidence type="ECO:0000313" key="4">
    <source>
        <dbReference type="Proteomes" id="UP001466331"/>
    </source>
</evidence>
<evidence type="ECO:0000313" key="3">
    <source>
        <dbReference type="EMBL" id="MEM5947505.1"/>
    </source>
</evidence>
<dbReference type="PANTHER" id="PTHR43364">
    <property type="entry name" value="NADH-SPECIFIC METHYLGLYOXAL REDUCTASE-RELATED"/>
    <property type="match status" value="1"/>
</dbReference>
<accession>A0ABU9UA17</accession>
<dbReference type="InterPro" id="IPR020471">
    <property type="entry name" value="AKR"/>
</dbReference>
<evidence type="ECO:0000259" key="2">
    <source>
        <dbReference type="Pfam" id="PF00248"/>
    </source>
</evidence>
<comment type="caution">
    <text evidence="3">The sequence shown here is derived from an EMBL/GenBank/DDBJ whole genome shotgun (WGS) entry which is preliminary data.</text>
</comment>
<dbReference type="PRINTS" id="PR00069">
    <property type="entry name" value="ALDKETRDTASE"/>
</dbReference>
<dbReference type="InterPro" id="IPR018170">
    <property type="entry name" value="Aldo/ket_reductase_CS"/>
</dbReference>
<reference evidence="3 4" key="1">
    <citation type="submission" date="2024-03" db="EMBL/GenBank/DDBJ databases">
        <title>Ignisphaera cupida sp. nov., a hyperthermophilic hydrolytic archaeon from a hot spring of Kamchatka, and proposal of Ignisphaeraceae fam. nov.</title>
        <authorList>
            <person name="Podosokorskaya O.A."/>
            <person name="Elcheninov A.G."/>
            <person name="Maltseva A.I."/>
            <person name="Zayulina K.S."/>
            <person name="Novikov A."/>
            <person name="Merkel A.Y."/>
        </authorList>
    </citation>
    <scope>NUCLEOTIDE SEQUENCE [LARGE SCALE GENOMIC DNA]</scope>
    <source>
        <strain evidence="3 4">38H-sp</strain>
    </source>
</reference>